<dbReference type="InParanoid" id="A0A061EWG9"/>
<name>A0A061EWG9_THECC</name>
<organism evidence="2 3">
    <name type="scientific">Theobroma cacao</name>
    <name type="common">Cacao</name>
    <name type="synonym">Cocoa</name>
    <dbReference type="NCBI Taxonomy" id="3641"/>
    <lineage>
        <taxon>Eukaryota</taxon>
        <taxon>Viridiplantae</taxon>
        <taxon>Streptophyta</taxon>
        <taxon>Embryophyta</taxon>
        <taxon>Tracheophyta</taxon>
        <taxon>Spermatophyta</taxon>
        <taxon>Magnoliopsida</taxon>
        <taxon>eudicotyledons</taxon>
        <taxon>Gunneridae</taxon>
        <taxon>Pentapetalae</taxon>
        <taxon>rosids</taxon>
        <taxon>malvids</taxon>
        <taxon>Malvales</taxon>
        <taxon>Malvaceae</taxon>
        <taxon>Byttnerioideae</taxon>
        <taxon>Theobroma</taxon>
    </lineage>
</organism>
<protein>
    <submittedName>
        <fullName evidence="2">Uncharacterized protein</fullName>
    </submittedName>
</protein>
<sequence>MVSVGITYKRPKLSKETPHGNKGVGPEFVNESKQVVLKPCKRGLGREYEIHDCSQAMHQIEHDMGYTNLDKDKHGQDTIFDSDLRLRYLAIRKEAEEIWELTKKLGLNFKERKDEVIQRNIALE</sequence>
<dbReference type="HOGENOM" id="CLU_2008094_0_0_1"/>
<dbReference type="Gramene" id="EOY08742">
    <property type="protein sequence ID" value="EOY08742"/>
    <property type="gene ID" value="TCM_023863"/>
</dbReference>
<accession>A0A061EWG9</accession>
<reference evidence="2 3" key="1">
    <citation type="journal article" date="2013" name="Genome Biol.">
        <title>The genome sequence of the most widely cultivated cacao type and its use to identify candidate genes regulating pod color.</title>
        <authorList>
            <person name="Motamayor J.C."/>
            <person name="Mockaitis K."/>
            <person name="Schmutz J."/>
            <person name="Haiminen N."/>
            <person name="Iii D.L."/>
            <person name="Cornejo O."/>
            <person name="Findley S.D."/>
            <person name="Zheng P."/>
            <person name="Utro F."/>
            <person name="Royaert S."/>
            <person name="Saski C."/>
            <person name="Jenkins J."/>
            <person name="Podicheti R."/>
            <person name="Zhao M."/>
            <person name="Scheffler B.E."/>
            <person name="Stack J.C."/>
            <person name="Feltus F.A."/>
            <person name="Mustiga G.M."/>
            <person name="Amores F."/>
            <person name="Phillips W."/>
            <person name="Marelli J.P."/>
            <person name="May G.D."/>
            <person name="Shapiro H."/>
            <person name="Ma J."/>
            <person name="Bustamante C.D."/>
            <person name="Schnell R.J."/>
            <person name="Main D."/>
            <person name="Gilbert D."/>
            <person name="Parida L."/>
            <person name="Kuhn D.N."/>
        </authorList>
    </citation>
    <scope>NUCLEOTIDE SEQUENCE [LARGE SCALE GENOMIC DNA]</scope>
    <source>
        <strain evidence="3">cv. Matina 1-6</strain>
    </source>
</reference>
<evidence type="ECO:0000313" key="3">
    <source>
        <dbReference type="Proteomes" id="UP000026915"/>
    </source>
</evidence>
<dbReference type="Proteomes" id="UP000026915">
    <property type="component" value="Chromosome 5"/>
</dbReference>
<keyword evidence="3" id="KW-1185">Reference proteome</keyword>
<proteinExistence type="predicted"/>
<dbReference type="EMBL" id="CM001883">
    <property type="protein sequence ID" value="EOY08742.1"/>
    <property type="molecule type" value="Genomic_DNA"/>
</dbReference>
<gene>
    <name evidence="2" type="ORF">TCM_023863</name>
</gene>
<evidence type="ECO:0000313" key="2">
    <source>
        <dbReference type="EMBL" id="EOY08742.1"/>
    </source>
</evidence>
<evidence type="ECO:0000256" key="1">
    <source>
        <dbReference type="SAM" id="MobiDB-lite"/>
    </source>
</evidence>
<feature type="region of interest" description="Disordered" evidence="1">
    <location>
        <begin position="1"/>
        <end position="27"/>
    </location>
</feature>
<dbReference type="AlphaFoldDB" id="A0A061EWG9"/>